<sequence length="15" mass="1554">AQTVPYGIPQIKAPA</sequence>
<keyword id="KW-0903">Direct protein sequencing</keyword>
<reference key="1">
    <citation type="journal article" date="1994" name="Biokhimiia">
        <title>Secreted serine proteinase from the spore-forming bacteria Bacillus intermedius 3-19.</title>
        <authorList>
            <person name="Balaban N.P."/>
            <person name="Sharipova M.R."/>
            <person name="Itskovich E.L."/>
            <person name="Leshchinskaia I.B."/>
            <person name="Rudenskaia G.N."/>
        </authorList>
    </citation>
    <scope>PROTEIN SEQUENCE</scope>
</reference>
<accession>Q9R4T2</accession>
<proteinExistence type="evidence at protein level"/>
<protein>
    <submittedName>
        <fullName>Serine proteinase</fullName>
    </submittedName>
</protein>
<organism>
    <name type="scientific">Bacillus intermedius</name>
    <dbReference type="NCBI Taxonomy" id="1400"/>
    <lineage>
        <taxon>Bacteria</taxon>
        <taxon>Bacillati</taxon>
        <taxon>Bacillota</taxon>
        <taxon>Bacilli</taxon>
        <taxon>Bacillales</taxon>
        <taxon>Bacillaceae</taxon>
        <taxon>Bacillus</taxon>
    </lineage>
</organism>
<name>Q9R4T2_BACIN</name>